<dbReference type="InterPro" id="IPR018754">
    <property type="entry name" value="RovC-like_DNA-bd"/>
</dbReference>
<accession>A0A084EIN7</accession>
<dbReference type="EMBL" id="JGVR01000019">
    <property type="protein sequence ID" value="KEZ17829.1"/>
    <property type="molecule type" value="Genomic_DNA"/>
</dbReference>
<dbReference type="PATRIC" id="fig|13690.10.peg.3079"/>
<gene>
    <name evidence="2" type="ORF">CP98_03003</name>
</gene>
<dbReference type="AlphaFoldDB" id="A0A084EIN7"/>
<evidence type="ECO:0000259" key="1">
    <source>
        <dbReference type="Pfam" id="PF10074"/>
    </source>
</evidence>
<organism evidence="2 3">
    <name type="scientific">Sphingobium yanoikuyae</name>
    <name type="common">Sphingomonas yanoikuyae</name>
    <dbReference type="NCBI Taxonomy" id="13690"/>
    <lineage>
        <taxon>Bacteria</taxon>
        <taxon>Pseudomonadati</taxon>
        <taxon>Pseudomonadota</taxon>
        <taxon>Alphaproteobacteria</taxon>
        <taxon>Sphingomonadales</taxon>
        <taxon>Sphingomonadaceae</taxon>
        <taxon>Sphingobium</taxon>
    </lineage>
</organism>
<dbReference type="eggNOG" id="COG5419">
    <property type="taxonomic scope" value="Bacteria"/>
</dbReference>
<sequence length="198" mass="22159">MPPNGGCDFVADPRNSALIQPIFWTPQVDPAAIILTTGPAPDGPPFTAEDVHAHVILQYDEALVRLEMRRESFDVALTALSSRQALAALLILDDLLPDRLTALARFWAAIKNRRAPADPRVTPQRQRRARLMLRVVDARVAGASYRQIAAQLFPNLKHDSATWVENPVRETTVRLARDGLAFVRGGYRKILRLPRRSR</sequence>
<protein>
    <recommendedName>
        <fullName evidence="1">T6SS Transcription factor RovC-like DNA binding domain-containing protein</fullName>
    </recommendedName>
</protein>
<reference evidence="2 3" key="1">
    <citation type="submission" date="2014-03" db="EMBL/GenBank/DDBJ databases">
        <title>Genome sequence of Sphingobium yanoikuyae B1.</title>
        <authorList>
            <person name="Gan H.M."/>
            <person name="Gan H.Y."/>
            <person name="Savka M.A."/>
        </authorList>
    </citation>
    <scope>NUCLEOTIDE SEQUENCE [LARGE SCALE GENOMIC DNA]</scope>
    <source>
        <strain evidence="2 3">B1</strain>
    </source>
</reference>
<evidence type="ECO:0000313" key="2">
    <source>
        <dbReference type="EMBL" id="KEZ17829.1"/>
    </source>
</evidence>
<feature type="domain" description="T6SS Transcription factor RovC-like DNA binding" evidence="1">
    <location>
        <begin position="92"/>
        <end position="192"/>
    </location>
</feature>
<name>A0A084EIN7_SPHYA</name>
<evidence type="ECO:0000313" key="3">
    <source>
        <dbReference type="Proteomes" id="UP000028534"/>
    </source>
</evidence>
<comment type="caution">
    <text evidence="2">The sequence shown here is derived from an EMBL/GenBank/DDBJ whole genome shotgun (WGS) entry which is preliminary data.</text>
</comment>
<dbReference type="Proteomes" id="UP000028534">
    <property type="component" value="Unassembled WGS sequence"/>
</dbReference>
<dbReference type="Pfam" id="PF10074">
    <property type="entry name" value="RovC_DNA-bd"/>
    <property type="match status" value="1"/>
</dbReference>
<proteinExistence type="predicted"/>